<keyword evidence="6" id="KW-1185">Reference proteome</keyword>
<feature type="region of interest" description="Disordered" evidence="4">
    <location>
        <begin position="1"/>
        <end position="21"/>
    </location>
</feature>
<dbReference type="PANTHER" id="PTHR24421:SF59">
    <property type="entry name" value="OXYGEN SENSOR HISTIDINE KINASE NREB"/>
    <property type="match status" value="1"/>
</dbReference>
<gene>
    <name evidence="5" type="ORF">FHS09_003257</name>
</gene>
<organism evidence="5 6">
    <name type="scientific">Microbulbifer rhizosphaerae</name>
    <dbReference type="NCBI Taxonomy" id="1562603"/>
    <lineage>
        <taxon>Bacteria</taxon>
        <taxon>Pseudomonadati</taxon>
        <taxon>Pseudomonadota</taxon>
        <taxon>Gammaproteobacteria</taxon>
        <taxon>Cellvibrionales</taxon>
        <taxon>Microbulbiferaceae</taxon>
        <taxon>Microbulbifer</taxon>
    </lineage>
</organism>
<dbReference type="CDD" id="cd16917">
    <property type="entry name" value="HATPase_UhpB-NarQ-NarX-like"/>
    <property type="match status" value="1"/>
</dbReference>
<dbReference type="PANTHER" id="PTHR24421">
    <property type="entry name" value="NITRATE/NITRITE SENSOR PROTEIN NARX-RELATED"/>
    <property type="match status" value="1"/>
</dbReference>
<name>A0A7W4WEY2_9GAMM</name>
<sequence>MKAISSKESLTKVARHADASKVEIKMTTKDQHLTLQIHDNGKGFHVDDNKGTSYGLAGLPERAIMLGG</sequence>
<evidence type="ECO:0000313" key="6">
    <source>
        <dbReference type="Proteomes" id="UP000535937"/>
    </source>
</evidence>
<reference evidence="5 6" key="1">
    <citation type="submission" date="2020-08" db="EMBL/GenBank/DDBJ databases">
        <title>Genomic Encyclopedia of Type Strains, Phase III (KMG-III): the genomes of soil and plant-associated and newly described type strains.</title>
        <authorList>
            <person name="Whitman W."/>
        </authorList>
    </citation>
    <scope>NUCLEOTIDE SEQUENCE [LARGE SCALE GENOMIC DNA]</scope>
    <source>
        <strain evidence="5 6">CECT 8799</strain>
    </source>
</reference>
<keyword evidence="2 5" id="KW-0418">Kinase</keyword>
<dbReference type="Proteomes" id="UP000535937">
    <property type="component" value="Unassembled WGS sequence"/>
</dbReference>
<dbReference type="InterPro" id="IPR050482">
    <property type="entry name" value="Sensor_HK_TwoCompSys"/>
</dbReference>
<evidence type="ECO:0000313" key="5">
    <source>
        <dbReference type="EMBL" id="MBB3062408.1"/>
    </source>
</evidence>
<dbReference type="GO" id="GO:0016301">
    <property type="term" value="F:kinase activity"/>
    <property type="evidence" value="ECO:0007669"/>
    <property type="project" value="UniProtKB-KW"/>
</dbReference>
<dbReference type="SUPFAM" id="SSF55874">
    <property type="entry name" value="ATPase domain of HSP90 chaperone/DNA topoisomerase II/histidine kinase"/>
    <property type="match status" value="1"/>
</dbReference>
<dbReference type="InterPro" id="IPR036890">
    <property type="entry name" value="HATPase_C_sf"/>
</dbReference>
<dbReference type="RefSeq" id="WP_183461705.1">
    <property type="nucleotide sequence ID" value="NZ_JACHWZ010000016.1"/>
</dbReference>
<evidence type="ECO:0000256" key="2">
    <source>
        <dbReference type="ARBA" id="ARBA00022777"/>
    </source>
</evidence>
<dbReference type="GO" id="GO:0000160">
    <property type="term" value="P:phosphorelay signal transduction system"/>
    <property type="evidence" value="ECO:0007669"/>
    <property type="project" value="UniProtKB-KW"/>
</dbReference>
<dbReference type="AlphaFoldDB" id="A0A7W4WEY2"/>
<evidence type="ECO:0000256" key="1">
    <source>
        <dbReference type="ARBA" id="ARBA00022679"/>
    </source>
</evidence>
<dbReference type="EMBL" id="JACHWZ010000016">
    <property type="protein sequence ID" value="MBB3062408.1"/>
    <property type="molecule type" value="Genomic_DNA"/>
</dbReference>
<evidence type="ECO:0000256" key="3">
    <source>
        <dbReference type="ARBA" id="ARBA00023012"/>
    </source>
</evidence>
<proteinExistence type="predicted"/>
<comment type="caution">
    <text evidence="5">The sequence shown here is derived from an EMBL/GenBank/DDBJ whole genome shotgun (WGS) entry which is preliminary data.</text>
</comment>
<protein>
    <submittedName>
        <fullName evidence="5">Signal transduction histidine kinase</fullName>
    </submittedName>
</protein>
<accession>A0A7W4WEY2</accession>
<dbReference type="Gene3D" id="3.30.565.10">
    <property type="entry name" value="Histidine kinase-like ATPase, C-terminal domain"/>
    <property type="match status" value="1"/>
</dbReference>
<evidence type="ECO:0000256" key="4">
    <source>
        <dbReference type="SAM" id="MobiDB-lite"/>
    </source>
</evidence>
<keyword evidence="3" id="KW-0902">Two-component regulatory system</keyword>
<keyword evidence="1" id="KW-0808">Transferase</keyword>